<name>A0A6H3NR78_9LEPT</name>
<evidence type="ECO:0008006" key="4">
    <source>
        <dbReference type="Google" id="ProtNLM"/>
    </source>
</evidence>
<dbReference type="NCBIfam" id="NF047433">
    <property type="entry name" value="Lepto_7_Nterm"/>
    <property type="match status" value="1"/>
</dbReference>
<keyword evidence="3" id="KW-1185">Reference proteome</keyword>
<evidence type="ECO:0000256" key="1">
    <source>
        <dbReference type="SAM" id="Coils"/>
    </source>
</evidence>
<organism evidence="2 3">
    <name type="scientific">Leptospira bandrabouensis</name>
    <dbReference type="NCBI Taxonomy" id="2484903"/>
    <lineage>
        <taxon>Bacteria</taxon>
        <taxon>Pseudomonadati</taxon>
        <taxon>Spirochaetota</taxon>
        <taxon>Spirochaetia</taxon>
        <taxon>Leptospirales</taxon>
        <taxon>Leptospiraceae</taxon>
        <taxon>Leptospira</taxon>
    </lineage>
</organism>
<protein>
    <recommendedName>
        <fullName evidence="4">DUF5683 domain-containing protein</fullName>
    </recommendedName>
</protein>
<dbReference type="EMBL" id="RQHU01000019">
    <property type="protein sequence ID" value="TGN12100.1"/>
    <property type="molecule type" value="Genomic_DNA"/>
</dbReference>
<accession>A0A6H3NR78</accession>
<dbReference type="Proteomes" id="UP000297649">
    <property type="component" value="Unassembled WGS sequence"/>
</dbReference>
<evidence type="ECO:0000313" key="3">
    <source>
        <dbReference type="Proteomes" id="UP000297649"/>
    </source>
</evidence>
<evidence type="ECO:0000313" key="2">
    <source>
        <dbReference type="EMBL" id="TGN12100.1"/>
    </source>
</evidence>
<feature type="coiled-coil region" evidence="1">
    <location>
        <begin position="105"/>
        <end position="139"/>
    </location>
</feature>
<comment type="caution">
    <text evidence="2">The sequence shown here is derived from an EMBL/GenBank/DDBJ whole genome shotgun (WGS) entry which is preliminary data.</text>
</comment>
<dbReference type="OrthoDB" id="345356at2"/>
<proteinExistence type="predicted"/>
<reference evidence="2" key="1">
    <citation type="journal article" date="2019" name="PLoS Negl. Trop. Dis.">
        <title>Revisiting the worldwide diversity of Leptospira species in the environment.</title>
        <authorList>
            <person name="Vincent A.T."/>
            <person name="Schiettekatte O."/>
            <person name="Bourhy P."/>
            <person name="Veyrier F.J."/>
            <person name="Picardeau M."/>
        </authorList>
    </citation>
    <scope>NUCLEOTIDE SEQUENCE [LARGE SCALE GENOMIC DNA]</scope>
    <source>
        <strain evidence="2">201601109</strain>
    </source>
</reference>
<sequence length="312" mass="35319">MNLNIKLYFSLLLFLIITLSIFPETVILKSGKSFKGSVIDQNIDYLKLKDKEGNVLQFQRNDIHKVTYRDLDEKEVNKIVDVANQKSESSANASDELNDDLITGLMEQNKQIIALSNEVVSLSRELEKQNQRIETIEKTFKVAPKRIRWGVVARSAILPGLGQYHWDEPIWGSVYLTTFLGALVHYNNSLNNFQKAKSDYQNDFRSLMILNTGNAGIVFNFLDKNNLSSEYKKTAKSLNTAADVLVGVFLINLIDSLLYRADKDPVLTSDGKKTGLNLKAEVYQMDPFALSSKPQNISSGNVEYKIGYTWVF</sequence>
<gene>
    <name evidence="2" type="ORF">EHR08_11960</name>
</gene>
<dbReference type="RefSeq" id="WP_135746572.1">
    <property type="nucleotide sequence ID" value="NZ_RQHT01000015.1"/>
</dbReference>
<dbReference type="AlphaFoldDB" id="A0A6H3NR78"/>
<keyword evidence="1" id="KW-0175">Coiled coil</keyword>